<dbReference type="Gene3D" id="1.10.10.10">
    <property type="entry name" value="Winged helix-like DNA-binding domain superfamily/Winged helix DNA-binding domain"/>
    <property type="match status" value="1"/>
</dbReference>
<dbReference type="InterPro" id="IPR036388">
    <property type="entry name" value="WH-like_DNA-bd_sf"/>
</dbReference>
<accession>A0A1H3Z3X9</accession>
<keyword evidence="3" id="KW-1185">Reference proteome</keyword>
<dbReference type="GO" id="GO:0003723">
    <property type="term" value="F:RNA binding"/>
    <property type="evidence" value="ECO:0007669"/>
    <property type="project" value="InterPro"/>
</dbReference>
<gene>
    <name evidence="2" type="ORF">SAMN05444370_103371</name>
</gene>
<organism evidence="2 3">
    <name type="scientific">Rubrimonas cliftonensis</name>
    <dbReference type="NCBI Taxonomy" id="89524"/>
    <lineage>
        <taxon>Bacteria</taxon>
        <taxon>Pseudomonadati</taxon>
        <taxon>Pseudomonadota</taxon>
        <taxon>Alphaproteobacteria</taxon>
        <taxon>Rhodobacterales</taxon>
        <taxon>Paracoccaceae</taxon>
        <taxon>Rubrimonas</taxon>
    </lineage>
</organism>
<reference evidence="2 3" key="1">
    <citation type="submission" date="2016-10" db="EMBL/GenBank/DDBJ databases">
        <authorList>
            <person name="de Groot N.N."/>
        </authorList>
    </citation>
    <scope>NUCLEOTIDE SEQUENCE [LARGE SCALE GENOMIC DNA]</scope>
    <source>
        <strain evidence="2 3">DSM 15345</strain>
    </source>
</reference>
<dbReference type="PROSITE" id="PS50921">
    <property type="entry name" value="ANTAR"/>
    <property type="match status" value="1"/>
</dbReference>
<dbReference type="STRING" id="89524.SAMN05444370_103371"/>
<dbReference type="EMBL" id="FNQM01000003">
    <property type="protein sequence ID" value="SEA18178.1"/>
    <property type="molecule type" value="Genomic_DNA"/>
</dbReference>
<proteinExistence type="predicted"/>
<name>A0A1H3Z3X9_9RHOB</name>
<evidence type="ECO:0000313" key="2">
    <source>
        <dbReference type="EMBL" id="SEA18178.1"/>
    </source>
</evidence>
<dbReference type="Gene3D" id="3.40.50.2300">
    <property type="match status" value="1"/>
</dbReference>
<sequence>MKRAAIQNFRGYRALVLHREDASRDVLMSVLGKLGLAVEAVDPAALTDAALPECDLILFDADDEIEALGGRDAADAPPTIALIGHEAPSRLARVVRRRCASHILKPVRSSGVFTAVYLAVNEHARRQREARETEAMRQRLAGRRVVTAAILRMVLDDGLDQDAAYERLRAEAMRRRIPVDEMARDYLARGNGARQSPRTAGLTRNA</sequence>
<dbReference type="InterPro" id="IPR008327">
    <property type="entry name" value="Sig_transdc_resp-reg_antiterm"/>
</dbReference>
<dbReference type="InterPro" id="IPR011006">
    <property type="entry name" value="CheY-like_superfamily"/>
</dbReference>
<dbReference type="InterPro" id="IPR005561">
    <property type="entry name" value="ANTAR"/>
</dbReference>
<dbReference type="Pfam" id="PF21332">
    <property type="entry name" value="AmiR_N"/>
    <property type="match status" value="1"/>
</dbReference>
<evidence type="ECO:0000313" key="3">
    <source>
        <dbReference type="Proteomes" id="UP000198703"/>
    </source>
</evidence>
<dbReference type="RefSeq" id="WP_093251006.1">
    <property type="nucleotide sequence ID" value="NZ_FNQM01000003.1"/>
</dbReference>
<dbReference type="PIRSF" id="PIRSF036382">
    <property type="entry name" value="RR_antiterm"/>
    <property type="match status" value="1"/>
</dbReference>
<protein>
    <submittedName>
        <fullName evidence="2">Two-component response regulator, AmiR/NasT family, consists of REC and RNA-binding antiterminator (ANTAR) domains</fullName>
    </submittedName>
</protein>
<dbReference type="Pfam" id="PF03861">
    <property type="entry name" value="ANTAR"/>
    <property type="match status" value="1"/>
</dbReference>
<dbReference type="SMART" id="SM01012">
    <property type="entry name" value="ANTAR"/>
    <property type="match status" value="1"/>
</dbReference>
<dbReference type="AlphaFoldDB" id="A0A1H3Z3X9"/>
<evidence type="ECO:0000259" key="1">
    <source>
        <dbReference type="PROSITE" id="PS50921"/>
    </source>
</evidence>
<dbReference type="Proteomes" id="UP000198703">
    <property type="component" value="Unassembled WGS sequence"/>
</dbReference>
<dbReference type="InterPro" id="IPR049021">
    <property type="entry name" value="AmiR_N"/>
</dbReference>
<feature type="domain" description="ANTAR" evidence="1">
    <location>
        <begin position="126"/>
        <end position="187"/>
    </location>
</feature>
<dbReference type="OrthoDB" id="6159164at2"/>
<dbReference type="SUPFAM" id="SSF52172">
    <property type="entry name" value="CheY-like"/>
    <property type="match status" value="1"/>
</dbReference>